<gene>
    <name evidence="1" type="ORF">EDC25_106114</name>
</gene>
<dbReference type="Proteomes" id="UP000294599">
    <property type="component" value="Unassembled WGS sequence"/>
</dbReference>
<keyword evidence="2" id="KW-1185">Reference proteome</keyword>
<name>A0A4R3LN16_9GAMM</name>
<accession>A0A4R3LN16</accession>
<proteinExistence type="predicted"/>
<evidence type="ECO:0000313" key="2">
    <source>
        <dbReference type="Proteomes" id="UP000294599"/>
    </source>
</evidence>
<reference evidence="1 2" key="1">
    <citation type="submission" date="2019-03" db="EMBL/GenBank/DDBJ databases">
        <title>Genomic Encyclopedia of Type Strains, Phase IV (KMG-IV): sequencing the most valuable type-strain genomes for metagenomic binning, comparative biology and taxonomic classification.</title>
        <authorList>
            <person name="Goeker M."/>
        </authorList>
    </citation>
    <scope>NUCLEOTIDE SEQUENCE [LARGE SCALE GENOMIC DNA]</scope>
    <source>
        <strain evidence="1 2">DSM 21944</strain>
    </source>
</reference>
<protein>
    <submittedName>
        <fullName evidence="1">Uncharacterized protein</fullName>
    </submittedName>
</protein>
<comment type="caution">
    <text evidence="1">The sequence shown here is derived from an EMBL/GenBank/DDBJ whole genome shotgun (WGS) entry which is preliminary data.</text>
</comment>
<evidence type="ECO:0000313" key="1">
    <source>
        <dbReference type="EMBL" id="TCS99276.1"/>
    </source>
</evidence>
<sequence>MLSALLAGCADSPRPGQSGQDGPPAITLNFDGEAVPFEPTYATFSTYRKNLVLTDAAIANPQERVPATVHRILLANYDLQAARAGLEDFRRIHSPGQFRVDIQIEAGMDTPADAPIRPGEYRPASTPFNRVGTVLIARYRNGRDSVTLLGGREASGLVRILPAAAMEVSAEIDIADADGSVRGTFTAHRLQETP</sequence>
<dbReference type="EMBL" id="SMAF01000006">
    <property type="protein sequence ID" value="TCS99276.1"/>
    <property type="molecule type" value="Genomic_DNA"/>
</dbReference>
<organism evidence="1 2">
    <name type="scientific">Pseudofulvimonas gallinarii</name>
    <dbReference type="NCBI Taxonomy" id="634155"/>
    <lineage>
        <taxon>Bacteria</taxon>
        <taxon>Pseudomonadati</taxon>
        <taxon>Pseudomonadota</taxon>
        <taxon>Gammaproteobacteria</taxon>
        <taxon>Lysobacterales</taxon>
        <taxon>Rhodanobacteraceae</taxon>
        <taxon>Pseudofulvimonas</taxon>
    </lineage>
</organism>
<dbReference type="AlphaFoldDB" id="A0A4R3LN16"/>